<dbReference type="Proteomes" id="UP000290218">
    <property type="component" value="Unassembled WGS sequence"/>
</dbReference>
<comment type="function">
    <text evidence="2 10 12">Catalyzes the transfer of a dimethylallyl group onto the adenine at position 37 in tRNAs that read codons beginning with uridine, leading to the formation of N6-(dimethylallyl)adenosine (i(6)A).</text>
</comment>
<reference evidence="14 15" key="1">
    <citation type="submission" date="2019-01" db="EMBL/GenBank/DDBJ databases">
        <title>Lacunisphaera sp. strain TWA-58.</title>
        <authorList>
            <person name="Chen W.-M."/>
        </authorList>
    </citation>
    <scope>NUCLEOTIDE SEQUENCE [LARGE SCALE GENOMIC DNA]</scope>
    <source>
        <strain evidence="14 15">TWA-58</strain>
    </source>
</reference>
<keyword evidence="4 10" id="KW-0808">Transferase</keyword>
<keyword evidence="5 10" id="KW-0819">tRNA processing</keyword>
<dbReference type="Gene3D" id="1.10.20.140">
    <property type="match status" value="1"/>
</dbReference>
<dbReference type="InterPro" id="IPR039657">
    <property type="entry name" value="Dimethylallyltransferase"/>
</dbReference>
<keyword evidence="15" id="KW-1185">Reference proteome</keyword>
<evidence type="ECO:0000256" key="4">
    <source>
        <dbReference type="ARBA" id="ARBA00022679"/>
    </source>
</evidence>
<evidence type="ECO:0000313" key="14">
    <source>
        <dbReference type="EMBL" id="RXK56814.1"/>
    </source>
</evidence>
<evidence type="ECO:0000256" key="7">
    <source>
        <dbReference type="ARBA" id="ARBA00022840"/>
    </source>
</evidence>
<dbReference type="RefSeq" id="WP_129048179.1">
    <property type="nucleotide sequence ID" value="NZ_SDHX01000001.1"/>
</dbReference>
<evidence type="ECO:0000313" key="15">
    <source>
        <dbReference type="Proteomes" id="UP000290218"/>
    </source>
</evidence>
<dbReference type="AlphaFoldDB" id="A0A4Q1CCG3"/>
<evidence type="ECO:0000256" key="6">
    <source>
        <dbReference type="ARBA" id="ARBA00022741"/>
    </source>
</evidence>
<dbReference type="InterPro" id="IPR027417">
    <property type="entry name" value="P-loop_NTPase"/>
</dbReference>
<keyword evidence="7 10" id="KW-0067">ATP-binding</keyword>
<feature type="region of interest" description="Interaction with substrate tRNA" evidence="10">
    <location>
        <begin position="35"/>
        <end position="38"/>
    </location>
</feature>
<dbReference type="PANTHER" id="PTHR11088">
    <property type="entry name" value="TRNA DIMETHYLALLYLTRANSFERASE"/>
    <property type="match status" value="1"/>
</dbReference>
<feature type="site" description="Interaction with substrate tRNA" evidence="10">
    <location>
        <position position="101"/>
    </location>
</feature>
<organism evidence="14 15">
    <name type="scientific">Oleiharenicola lentus</name>
    <dbReference type="NCBI Taxonomy" id="2508720"/>
    <lineage>
        <taxon>Bacteria</taxon>
        <taxon>Pseudomonadati</taxon>
        <taxon>Verrucomicrobiota</taxon>
        <taxon>Opitutia</taxon>
        <taxon>Opitutales</taxon>
        <taxon>Opitutaceae</taxon>
        <taxon>Oleiharenicola</taxon>
    </lineage>
</organism>
<evidence type="ECO:0000256" key="3">
    <source>
        <dbReference type="ARBA" id="ARBA00005842"/>
    </source>
</evidence>
<dbReference type="HAMAP" id="MF_00185">
    <property type="entry name" value="IPP_trans"/>
    <property type="match status" value="1"/>
</dbReference>
<dbReference type="GO" id="GO:0006400">
    <property type="term" value="P:tRNA modification"/>
    <property type="evidence" value="ECO:0007669"/>
    <property type="project" value="TreeGrafter"/>
</dbReference>
<feature type="binding site" evidence="10">
    <location>
        <begin position="10"/>
        <end position="17"/>
    </location>
    <ligand>
        <name>ATP</name>
        <dbReference type="ChEBI" id="CHEBI:30616"/>
    </ligand>
</feature>
<evidence type="ECO:0000256" key="5">
    <source>
        <dbReference type="ARBA" id="ARBA00022694"/>
    </source>
</evidence>
<evidence type="ECO:0000256" key="12">
    <source>
        <dbReference type="RuleBase" id="RU003784"/>
    </source>
</evidence>
<comment type="subunit">
    <text evidence="10">Monomer.</text>
</comment>
<evidence type="ECO:0000256" key="13">
    <source>
        <dbReference type="RuleBase" id="RU003785"/>
    </source>
</evidence>
<sequence>MPRTIHVLTGCTAVGKTELALRWAEAHGAEIVSCDSLLFYRGADIGTAKPTRAELARVPHHLIDLCEITQRMDVTEYIARARAAVEDILGRGQAVLVTGGSGFYLKAYFAPVADEVAVPAEVRAGVQSRLERDGLAPLVAELRKLNPAGLGALDVSNPRRVTRALERCLASGRTLADLLADFAAQPSPFAAFEVRLCELVREPAELDARIGARVAAMLQAGLVDEVRGLLARGLKENPSVAGAIGYRETVGLIEGRLPEAELAPLIVKHTRALVRKQRTWFKTQLPAHALVPAASADVAGLFAAPVQPEREQR</sequence>
<dbReference type="SUPFAM" id="SSF52540">
    <property type="entry name" value="P-loop containing nucleoside triphosphate hydrolases"/>
    <property type="match status" value="1"/>
</dbReference>
<name>A0A4Q1CCG3_9BACT</name>
<dbReference type="EC" id="2.5.1.75" evidence="10"/>
<comment type="caution">
    <text evidence="10">Lacks conserved residue(s) required for the propagation of feature annotation.</text>
</comment>
<dbReference type="InterPro" id="IPR018022">
    <property type="entry name" value="IPT"/>
</dbReference>
<protein>
    <recommendedName>
        <fullName evidence="10">tRNA dimethylallyltransferase</fullName>
        <ecNumber evidence="10">2.5.1.75</ecNumber>
    </recommendedName>
    <alternativeName>
        <fullName evidence="10">Dimethylallyl diphosphate:tRNA dimethylallyltransferase</fullName>
        <shortName evidence="10">DMAPP:tRNA dimethylallyltransferase</shortName>
        <shortName evidence="10">DMATase</shortName>
    </alternativeName>
    <alternativeName>
        <fullName evidence="10">Isopentenyl-diphosphate:tRNA isopentenyltransferase</fullName>
        <shortName evidence="10">IPP transferase</shortName>
        <shortName evidence="10">IPPT</shortName>
        <shortName evidence="10">IPTase</shortName>
    </alternativeName>
</protein>
<dbReference type="Pfam" id="PF01715">
    <property type="entry name" value="IPPT"/>
    <property type="match status" value="1"/>
</dbReference>
<evidence type="ECO:0000256" key="9">
    <source>
        <dbReference type="ARBA" id="ARBA00049563"/>
    </source>
</evidence>
<proteinExistence type="inferred from homology"/>
<evidence type="ECO:0000256" key="2">
    <source>
        <dbReference type="ARBA" id="ARBA00003213"/>
    </source>
</evidence>
<dbReference type="NCBIfam" id="TIGR00174">
    <property type="entry name" value="miaA"/>
    <property type="match status" value="1"/>
</dbReference>
<feature type="binding site" evidence="10">
    <location>
        <begin position="12"/>
        <end position="17"/>
    </location>
    <ligand>
        <name>substrate</name>
    </ligand>
</feature>
<dbReference type="Gene3D" id="3.40.50.300">
    <property type="entry name" value="P-loop containing nucleotide triphosphate hydrolases"/>
    <property type="match status" value="1"/>
</dbReference>
<evidence type="ECO:0000256" key="11">
    <source>
        <dbReference type="RuleBase" id="RU003783"/>
    </source>
</evidence>
<dbReference type="GO" id="GO:0052381">
    <property type="term" value="F:tRNA dimethylallyltransferase activity"/>
    <property type="evidence" value="ECO:0007669"/>
    <property type="project" value="UniProtKB-UniRule"/>
</dbReference>
<keyword evidence="8 10" id="KW-0460">Magnesium</keyword>
<dbReference type="EMBL" id="SDHX01000001">
    <property type="protein sequence ID" value="RXK56814.1"/>
    <property type="molecule type" value="Genomic_DNA"/>
</dbReference>
<evidence type="ECO:0000256" key="1">
    <source>
        <dbReference type="ARBA" id="ARBA00001946"/>
    </source>
</evidence>
<dbReference type="OrthoDB" id="9776390at2"/>
<comment type="catalytic activity">
    <reaction evidence="9 10 11">
        <text>adenosine(37) in tRNA + dimethylallyl diphosphate = N(6)-dimethylallyladenosine(37) in tRNA + diphosphate</text>
        <dbReference type="Rhea" id="RHEA:26482"/>
        <dbReference type="Rhea" id="RHEA-COMP:10162"/>
        <dbReference type="Rhea" id="RHEA-COMP:10375"/>
        <dbReference type="ChEBI" id="CHEBI:33019"/>
        <dbReference type="ChEBI" id="CHEBI:57623"/>
        <dbReference type="ChEBI" id="CHEBI:74411"/>
        <dbReference type="ChEBI" id="CHEBI:74415"/>
        <dbReference type="EC" id="2.5.1.75"/>
    </reaction>
</comment>
<dbReference type="PANTHER" id="PTHR11088:SF60">
    <property type="entry name" value="TRNA DIMETHYLALLYLTRANSFERASE"/>
    <property type="match status" value="1"/>
</dbReference>
<gene>
    <name evidence="10 14" type="primary">miaA</name>
    <name evidence="14" type="ORF">ESB00_13370</name>
</gene>
<evidence type="ECO:0000256" key="8">
    <source>
        <dbReference type="ARBA" id="ARBA00022842"/>
    </source>
</evidence>
<accession>A0A4Q1CCG3</accession>
<dbReference type="GO" id="GO:0005524">
    <property type="term" value="F:ATP binding"/>
    <property type="evidence" value="ECO:0007669"/>
    <property type="project" value="UniProtKB-UniRule"/>
</dbReference>
<comment type="similarity">
    <text evidence="3 10 13">Belongs to the IPP transferase family.</text>
</comment>
<keyword evidence="6 10" id="KW-0547">Nucleotide-binding</keyword>
<feature type="site" description="Interaction with substrate tRNA" evidence="10">
    <location>
        <position position="123"/>
    </location>
</feature>
<comment type="cofactor">
    <cofactor evidence="1 10">
        <name>Mg(2+)</name>
        <dbReference type="ChEBI" id="CHEBI:18420"/>
    </cofactor>
</comment>
<comment type="caution">
    <text evidence="14">The sequence shown here is derived from an EMBL/GenBank/DDBJ whole genome shotgun (WGS) entry which is preliminary data.</text>
</comment>
<evidence type="ECO:0000256" key="10">
    <source>
        <dbReference type="HAMAP-Rule" id="MF_00185"/>
    </source>
</evidence>